<name>A0A0A9HNC3_ARUDO</name>
<protein>
    <submittedName>
        <fullName evidence="1">Uncharacterized protein</fullName>
    </submittedName>
</protein>
<dbReference type="AlphaFoldDB" id="A0A0A9HNC3"/>
<dbReference type="EMBL" id="GBRH01160542">
    <property type="protein sequence ID" value="JAE37354.1"/>
    <property type="molecule type" value="Transcribed_RNA"/>
</dbReference>
<organism evidence="1">
    <name type="scientific">Arundo donax</name>
    <name type="common">Giant reed</name>
    <name type="synonym">Donax arundinaceus</name>
    <dbReference type="NCBI Taxonomy" id="35708"/>
    <lineage>
        <taxon>Eukaryota</taxon>
        <taxon>Viridiplantae</taxon>
        <taxon>Streptophyta</taxon>
        <taxon>Embryophyta</taxon>
        <taxon>Tracheophyta</taxon>
        <taxon>Spermatophyta</taxon>
        <taxon>Magnoliopsida</taxon>
        <taxon>Liliopsida</taxon>
        <taxon>Poales</taxon>
        <taxon>Poaceae</taxon>
        <taxon>PACMAD clade</taxon>
        <taxon>Arundinoideae</taxon>
        <taxon>Arundineae</taxon>
        <taxon>Arundo</taxon>
    </lineage>
</organism>
<evidence type="ECO:0000313" key="1">
    <source>
        <dbReference type="EMBL" id="JAE37354.1"/>
    </source>
</evidence>
<proteinExistence type="predicted"/>
<sequence>MGLEVDHTAIIEGWSTQQYHSGDSICSGPQFFSLTT</sequence>
<reference evidence="1" key="2">
    <citation type="journal article" date="2015" name="Data Brief">
        <title>Shoot transcriptome of the giant reed, Arundo donax.</title>
        <authorList>
            <person name="Barrero R.A."/>
            <person name="Guerrero F.D."/>
            <person name="Moolhuijzen P."/>
            <person name="Goolsby J.A."/>
            <person name="Tidwell J."/>
            <person name="Bellgard S.E."/>
            <person name="Bellgard M.I."/>
        </authorList>
    </citation>
    <scope>NUCLEOTIDE SEQUENCE</scope>
    <source>
        <tissue evidence="1">Shoot tissue taken approximately 20 cm above the soil surface</tissue>
    </source>
</reference>
<reference evidence="1" key="1">
    <citation type="submission" date="2014-09" db="EMBL/GenBank/DDBJ databases">
        <authorList>
            <person name="Magalhaes I.L.F."/>
            <person name="Oliveira U."/>
            <person name="Santos F.R."/>
            <person name="Vidigal T.H.D.A."/>
            <person name="Brescovit A.D."/>
            <person name="Santos A.J."/>
        </authorList>
    </citation>
    <scope>NUCLEOTIDE SEQUENCE</scope>
    <source>
        <tissue evidence="1">Shoot tissue taken approximately 20 cm above the soil surface</tissue>
    </source>
</reference>
<accession>A0A0A9HNC3</accession>